<name>A0AAW7DQJ9_9GAMM</name>
<dbReference type="EMBL" id="JACANB010000004">
    <property type="protein sequence ID" value="MDM1696394.1"/>
    <property type="molecule type" value="Genomic_DNA"/>
</dbReference>
<keyword evidence="1" id="KW-0175">Coiled coil</keyword>
<dbReference type="AlphaFoldDB" id="A0AAW7DQJ9"/>
<protein>
    <submittedName>
        <fullName evidence="5">FimV family protein</fullName>
    </submittedName>
</protein>
<keyword evidence="3" id="KW-1133">Transmembrane helix</keyword>
<dbReference type="Proteomes" id="UP001173465">
    <property type="component" value="Unassembled WGS sequence"/>
</dbReference>
<dbReference type="Gene3D" id="1.20.58.2200">
    <property type="match status" value="1"/>
</dbReference>
<feature type="domain" description="LysM" evidence="4">
    <location>
        <begin position="143"/>
        <end position="197"/>
    </location>
</feature>
<dbReference type="InterPro" id="IPR038440">
    <property type="entry name" value="FimV_C_sf"/>
</dbReference>
<dbReference type="InterPro" id="IPR057840">
    <property type="entry name" value="FimV_N"/>
</dbReference>
<dbReference type="NCBIfam" id="TIGR03504">
    <property type="entry name" value="FimV_Cterm"/>
    <property type="match status" value="1"/>
</dbReference>
<evidence type="ECO:0000256" key="1">
    <source>
        <dbReference type="SAM" id="Coils"/>
    </source>
</evidence>
<keyword evidence="3" id="KW-0812">Transmembrane</keyword>
<accession>A0AAW7DQJ9</accession>
<dbReference type="InterPro" id="IPR020012">
    <property type="entry name" value="LysM_FimV"/>
</dbReference>
<proteinExistence type="predicted"/>
<reference evidence="5" key="1">
    <citation type="submission" date="2020-06" db="EMBL/GenBank/DDBJ databases">
        <authorList>
            <person name="Dong N."/>
        </authorList>
    </citation>
    <scope>NUCLEOTIDE SEQUENCE</scope>
    <source>
        <strain evidence="5">DF46-2-2</strain>
    </source>
</reference>
<comment type="caution">
    <text evidence="5">The sequence shown here is derived from an EMBL/GenBank/DDBJ whole genome shotgun (WGS) entry which is preliminary data.</text>
</comment>
<sequence>MSVKSSLNQPLNAEIELLEVQKLSAIELRAGLASPADFARAGIDRQFFLTGLQFTPVLKANGRSFIQVTSQQPINEPYLNFMMEVMWPEGRLLREYTMLLDPPSYKPQPVVYSQATSAKKSVASAPVQPAKQSIPQSSVVTSKEYRVKPNDRLWSIASSISHGANVQQTMLAIQDLNPHAFSNGNINRLKSDVLLKLPTPEQIQQRSKRQALAEVNAQLKQVQPATQNKPALKQIDATVVEQKDNRIKKSTKQDNLRLVADQGVALSAGDSETQQIKKLNDQLAVANESLDSSRLQNQELEERVQELESQLEKLQKIVELTDNQLALVQNEMSATEAASEDVENITLDSSVITETEEKVDNGQQAELLEHSKVEELEDRGVTDEESTANNVATTEVDAVEAPAVISAPETSSTPDVSAVSSKLEPKNAETEEATSSLVSDVLANPVLVAALGGGVLLLLLLFLLRKRRLESEVSFDEIEMDEDQSSLSQEASLVATTTGVSGASLYKTESVEEAEEVDVLDQVQWFFDQESYIQASELLERAIENEPGRLELHEKLVEAYGHLGKLEAFQEQLTYLADAGISEVDLNRFKQQFPDLAQVKDFSESVVEYVKPEFLTDNSDLDVNNLAEDPAPVGDNFGMMLDEIQQSEKDLPIELNEQSFASELVRVEASIEELQEHADELTSLDFATAEPKIDSNDLSSLELEVSLDTELEAELDRIVEAQSETKEDIATDFEDMSFLADTDMVDTKLSLATTYIDMGELESAKLMLQEVMLEGTNMQKETAEKLLANLG</sequence>
<organism evidence="5 6">
    <name type="scientific">Thiopseudomonas alkaliphila</name>
    <dbReference type="NCBI Taxonomy" id="1697053"/>
    <lineage>
        <taxon>Bacteria</taxon>
        <taxon>Pseudomonadati</taxon>
        <taxon>Pseudomonadota</taxon>
        <taxon>Gammaproteobacteria</taxon>
        <taxon>Pseudomonadales</taxon>
        <taxon>Pseudomonadaceae</taxon>
        <taxon>Thiopseudomonas</taxon>
    </lineage>
</organism>
<keyword evidence="3" id="KW-0472">Membrane</keyword>
<dbReference type="InterPro" id="IPR020011">
    <property type="entry name" value="FimV_C"/>
</dbReference>
<dbReference type="RefSeq" id="WP_286593744.1">
    <property type="nucleotide sequence ID" value="NZ_JACANB010000004.1"/>
</dbReference>
<evidence type="ECO:0000313" key="5">
    <source>
        <dbReference type="EMBL" id="MDM1696394.1"/>
    </source>
</evidence>
<evidence type="ECO:0000259" key="4">
    <source>
        <dbReference type="PROSITE" id="PS51782"/>
    </source>
</evidence>
<feature type="compositionally biased region" description="Polar residues" evidence="2">
    <location>
        <begin position="408"/>
        <end position="420"/>
    </location>
</feature>
<dbReference type="InterPro" id="IPR018392">
    <property type="entry name" value="LysM"/>
</dbReference>
<gene>
    <name evidence="5" type="ORF">HX099_06920</name>
</gene>
<feature type="region of interest" description="Disordered" evidence="2">
    <location>
        <begin position="400"/>
        <end position="427"/>
    </location>
</feature>
<dbReference type="PROSITE" id="PS51782">
    <property type="entry name" value="LYSM"/>
    <property type="match status" value="1"/>
</dbReference>
<dbReference type="NCBIfam" id="TIGR03505">
    <property type="entry name" value="FimV_core"/>
    <property type="match status" value="1"/>
</dbReference>
<evidence type="ECO:0000256" key="3">
    <source>
        <dbReference type="SAM" id="Phobius"/>
    </source>
</evidence>
<evidence type="ECO:0000313" key="6">
    <source>
        <dbReference type="Proteomes" id="UP001173465"/>
    </source>
</evidence>
<feature type="coiled-coil region" evidence="1">
    <location>
        <begin position="276"/>
        <end position="331"/>
    </location>
</feature>
<evidence type="ECO:0000256" key="2">
    <source>
        <dbReference type="SAM" id="MobiDB-lite"/>
    </source>
</evidence>
<feature type="transmembrane region" description="Helical" evidence="3">
    <location>
        <begin position="442"/>
        <end position="464"/>
    </location>
</feature>
<reference evidence="5" key="2">
    <citation type="journal article" date="2022" name="Sci. Total Environ.">
        <title>Prevalence, transmission, and molecular epidemiology of tet(X)-positive bacteria among humans, animals, and environmental niches in China: An epidemiological, and genomic-based study.</title>
        <authorList>
            <person name="Dong N."/>
            <person name="Zeng Y."/>
            <person name="Cai C."/>
            <person name="Sun C."/>
            <person name="Lu J."/>
            <person name="Liu C."/>
            <person name="Zhou H."/>
            <person name="Sun Q."/>
            <person name="Shu L."/>
            <person name="Wang H."/>
            <person name="Wang Y."/>
            <person name="Wang S."/>
            <person name="Wu C."/>
            <person name="Chan E.W."/>
            <person name="Chen G."/>
            <person name="Shen Z."/>
            <person name="Chen S."/>
            <person name="Zhang R."/>
        </authorList>
    </citation>
    <scope>NUCLEOTIDE SEQUENCE</scope>
    <source>
        <strain evidence="5">DF46-2-2</strain>
    </source>
</reference>
<dbReference type="Pfam" id="PF25800">
    <property type="entry name" value="FimV_N"/>
    <property type="match status" value="1"/>
</dbReference>